<accession>A0A9Q9F1T1</accession>
<dbReference type="PANTHER" id="PTHR43420:SF41">
    <property type="entry name" value="IAA ACETYLTRANSFERASE"/>
    <property type="match status" value="1"/>
</dbReference>
<organism evidence="4 5">
    <name type="scientific">Macrococcus equipercicus</name>
    <dbReference type="NCBI Taxonomy" id="69967"/>
    <lineage>
        <taxon>Bacteria</taxon>
        <taxon>Bacillati</taxon>
        <taxon>Bacillota</taxon>
        <taxon>Bacilli</taxon>
        <taxon>Bacillales</taxon>
        <taxon>Staphylococcaceae</taxon>
        <taxon>Macrococcus</taxon>
    </lineage>
</organism>
<gene>
    <name evidence="4" type="ORF">KFV11_01530</name>
</gene>
<dbReference type="RefSeq" id="WP_254250150.1">
    <property type="nucleotide sequence ID" value="NZ_CP073809.1"/>
</dbReference>
<evidence type="ECO:0000313" key="4">
    <source>
        <dbReference type="EMBL" id="UTH14080.1"/>
    </source>
</evidence>
<dbReference type="InterPro" id="IPR016181">
    <property type="entry name" value="Acyl_CoA_acyltransferase"/>
</dbReference>
<dbReference type="InterPro" id="IPR050680">
    <property type="entry name" value="YpeA/RimI_acetyltransf"/>
</dbReference>
<proteinExistence type="predicted"/>
<dbReference type="InterPro" id="IPR000182">
    <property type="entry name" value="GNAT_dom"/>
</dbReference>
<feature type="domain" description="N-acetyltransferase" evidence="3">
    <location>
        <begin position="1"/>
        <end position="147"/>
    </location>
</feature>
<dbReference type="Gene3D" id="3.40.630.30">
    <property type="match status" value="1"/>
</dbReference>
<dbReference type="AlphaFoldDB" id="A0A9Q9F1T1"/>
<evidence type="ECO:0000313" key="5">
    <source>
        <dbReference type="Proteomes" id="UP001057381"/>
    </source>
</evidence>
<dbReference type="CDD" id="cd04301">
    <property type="entry name" value="NAT_SF"/>
    <property type="match status" value="1"/>
</dbReference>
<dbReference type="Pfam" id="PF00583">
    <property type="entry name" value="Acetyltransf_1"/>
    <property type="match status" value="1"/>
</dbReference>
<sequence length="149" mass="17295">MIIKVDRLEELPIDLLLLADPAEEIVKEYIARSNNYILVKDEKTIGVIVLLPTRPGTLEIVNIAIDPKHQRKGYAKKLLEFAINEAKNKGFKHIEIGTANSSINQLALYQKMGFRINYIDKDYFLKNYHDEIFENDIQAIDMIRLYMDL</sequence>
<dbReference type="GO" id="GO:0016747">
    <property type="term" value="F:acyltransferase activity, transferring groups other than amino-acyl groups"/>
    <property type="evidence" value="ECO:0007669"/>
    <property type="project" value="InterPro"/>
</dbReference>
<dbReference type="PROSITE" id="PS51186">
    <property type="entry name" value="GNAT"/>
    <property type="match status" value="1"/>
</dbReference>
<evidence type="ECO:0000256" key="2">
    <source>
        <dbReference type="ARBA" id="ARBA00023315"/>
    </source>
</evidence>
<dbReference type="EMBL" id="CP073809">
    <property type="protein sequence ID" value="UTH14080.1"/>
    <property type="molecule type" value="Genomic_DNA"/>
</dbReference>
<reference evidence="4" key="1">
    <citation type="submission" date="2021-04" db="EMBL/GenBank/DDBJ databases">
        <title>Complete Genome Sequences of Macrococcus spp. from dog and cattle.</title>
        <authorList>
            <person name="Schwendener S."/>
            <person name="Perreten V."/>
        </authorList>
    </citation>
    <scope>NUCLEOTIDE SEQUENCE</scope>
    <source>
        <strain evidence="4">Epi0143-OL</strain>
    </source>
</reference>
<dbReference type="PANTHER" id="PTHR43420">
    <property type="entry name" value="ACETYLTRANSFERASE"/>
    <property type="match status" value="1"/>
</dbReference>
<name>A0A9Q9F1T1_9STAP</name>
<keyword evidence="1" id="KW-0808">Transferase</keyword>
<protein>
    <submittedName>
        <fullName evidence="4">GNAT family N-acetyltransferase</fullName>
    </submittedName>
</protein>
<evidence type="ECO:0000259" key="3">
    <source>
        <dbReference type="PROSITE" id="PS51186"/>
    </source>
</evidence>
<keyword evidence="2" id="KW-0012">Acyltransferase</keyword>
<dbReference type="Proteomes" id="UP001057381">
    <property type="component" value="Chromosome"/>
</dbReference>
<dbReference type="KEGG" id="mequ:KFV11_01530"/>
<evidence type="ECO:0000256" key="1">
    <source>
        <dbReference type="ARBA" id="ARBA00022679"/>
    </source>
</evidence>
<dbReference type="SUPFAM" id="SSF55729">
    <property type="entry name" value="Acyl-CoA N-acyltransferases (Nat)"/>
    <property type="match status" value="1"/>
</dbReference>